<proteinExistence type="evidence at transcript level"/>
<evidence type="ECO:0000256" key="3">
    <source>
        <dbReference type="ARBA" id="ARBA00022617"/>
    </source>
</evidence>
<dbReference type="InterPro" id="IPR017972">
    <property type="entry name" value="Cyt_P450_CS"/>
</dbReference>
<evidence type="ECO:0000256" key="6">
    <source>
        <dbReference type="ARBA" id="ARBA00023004"/>
    </source>
</evidence>
<evidence type="ECO:0000256" key="5">
    <source>
        <dbReference type="ARBA" id="ARBA00023002"/>
    </source>
</evidence>
<dbReference type="GO" id="GO:0016705">
    <property type="term" value="F:oxidoreductase activity, acting on paired donors, with incorporation or reduction of molecular oxygen"/>
    <property type="evidence" value="ECO:0007669"/>
    <property type="project" value="InterPro"/>
</dbReference>
<feature type="signal peptide" evidence="11">
    <location>
        <begin position="1"/>
        <end position="22"/>
    </location>
</feature>
<evidence type="ECO:0000256" key="10">
    <source>
        <dbReference type="RuleBase" id="RU000461"/>
    </source>
</evidence>
<dbReference type="InterPro" id="IPR002401">
    <property type="entry name" value="Cyt_P450_E_grp-I"/>
</dbReference>
<keyword evidence="4 9" id="KW-0479">Metal-binding</keyword>
<gene>
    <name evidence="12" type="primary">P450-1</name>
</gene>
<protein>
    <submittedName>
        <fullName evidence="12">Cytochrome P450</fullName>
    </submittedName>
</protein>
<accession>K7NC01</accession>
<dbReference type="PRINTS" id="PR00463">
    <property type="entry name" value="EP450I"/>
</dbReference>
<dbReference type="EMBL" id="HQ128577">
    <property type="protein sequence ID" value="AEM42992.1"/>
    <property type="molecule type" value="mRNA"/>
</dbReference>
<sequence length="502" mass="56633">MDFFSAFLLLLLTVLILLQIRTRRRNLPPSPPSLPIIGHLHLLKRPIHRNFHKIAAEYGPIFSLRFGSRLAVIVSSLDIAEECFTKNDLIFANRPRLLISKHLGYNCTTMATSPYGDHWRNLRRLAAIEIFSTARLNSSLSIRKDEIQRLLLKLHSGSSGEFTKVELKTMFSELAFNALMRIVAGKRYYGDEVSDEEEAREFRGLMEEISLHGGASHWVDFMPILKWIGGGGFEKSLVRLTKRTDKFMQALIEERRNKKVLERKNSLLDRLLELQASEPEYYTDQIIKGLVLVLLRAGTDTSAVTLNWAMAQLLNNPELLAKAKAELDTKIGQDRPVDEPDLPNLSYLQAIVSETLRLHPAAPMLLSHYSSADCTVAGYDIPRGTTLLVNAWAIHRDPKLWDDPTSFRPERFLGAANELQSKKLIAFGLGRRSCPGDTMALRFVGLTLGLLIQCYQWKKCGDEKVDMGEGGGITIHKAKPLEAMCKARPAMYKLLLNALDKI</sequence>
<dbReference type="SUPFAM" id="SSF48264">
    <property type="entry name" value="Cytochrome P450"/>
    <property type="match status" value="1"/>
</dbReference>
<dbReference type="InterPro" id="IPR050651">
    <property type="entry name" value="Plant_Cytochrome_P450_Monoox"/>
</dbReference>
<reference evidence="12" key="1">
    <citation type="submission" date="2010-08" db="EMBL/GenBank/DDBJ databases">
        <title>The draft genome of Desulfovibrio fructosovorans JJ.</title>
        <authorList>
            <consortium name="US DOE Joint Genome Institute (JGI-PGF)"/>
            <person name="Lucas S."/>
            <person name="Copeland A."/>
            <person name="Lapidus A."/>
            <person name="Cheng J.-F."/>
            <person name="Bruce D."/>
            <person name="Goodwin L."/>
            <person name="Pitluck S."/>
            <person name="Land M.L."/>
            <person name="Hauser L."/>
            <person name="Chang Y.-J."/>
            <person name="Jeffries C."/>
            <person name="Wall J.D."/>
            <person name="Stahl D.A."/>
            <person name="Arkin A.P."/>
            <person name="Dehal P."/>
            <person name="Stolyar S.M."/>
            <person name="Hazen T.C."/>
            <person name="Woyke T.J."/>
        </authorList>
    </citation>
    <scope>NUCLEOTIDE SEQUENCE</scope>
</reference>
<feature type="binding site" description="axial binding residue" evidence="9">
    <location>
        <position position="434"/>
    </location>
    <ligand>
        <name>heme</name>
        <dbReference type="ChEBI" id="CHEBI:30413"/>
    </ligand>
    <ligandPart>
        <name>Fe</name>
        <dbReference type="ChEBI" id="CHEBI:18248"/>
    </ligandPart>
</feature>
<dbReference type="GO" id="GO:0005506">
    <property type="term" value="F:iron ion binding"/>
    <property type="evidence" value="ECO:0007669"/>
    <property type="project" value="InterPro"/>
</dbReference>
<dbReference type="FunFam" id="1.10.630.10:FF:000023">
    <property type="entry name" value="Cytochrome P450 family protein"/>
    <property type="match status" value="1"/>
</dbReference>
<dbReference type="PANTHER" id="PTHR47947:SF24">
    <property type="entry name" value="ISOFLAVONE 2'-HYDROXYLASE-LIKE"/>
    <property type="match status" value="1"/>
</dbReference>
<evidence type="ECO:0000256" key="2">
    <source>
        <dbReference type="ARBA" id="ARBA00010617"/>
    </source>
</evidence>
<feature type="chain" id="PRO_5003909132" evidence="11">
    <location>
        <begin position="23"/>
        <end position="502"/>
    </location>
</feature>
<dbReference type="CDD" id="cd20653">
    <property type="entry name" value="CYP81"/>
    <property type="match status" value="1"/>
</dbReference>
<dbReference type="Gene3D" id="1.10.630.10">
    <property type="entry name" value="Cytochrome P450"/>
    <property type="match status" value="1"/>
</dbReference>
<evidence type="ECO:0000256" key="4">
    <source>
        <dbReference type="ARBA" id="ARBA00022723"/>
    </source>
</evidence>
<comment type="similarity">
    <text evidence="2 10">Belongs to the cytochrome P450 family.</text>
</comment>
<organism evidence="12">
    <name type="scientific">Siraitia grosvenorii</name>
    <name type="common">Monk's fruit</name>
    <name type="synonym">Momordica grosvenorii</name>
    <dbReference type="NCBI Taxonomy" id="190515"/>
    <lineage>
        <taxon>Eukaryota</taxon>
        <taxon>Viridiplantae</taxon>
        <taxon>Streptophyta</taxon>
        <taxon>Embryophyta</taxon>
        <taxon>Tracheophyta</taxon>
        <taxon>Spermatophyta</taxon>
        <taxon>Magnoliopsida</taxon>
        <taxon>eudicotyledons</taxon>
        <taxon>Gunneridae</taxon>
        <taxon>Pentapetalae</taxon>
        <taxon>rosids</taxon>
        <taxon>fabids</taxon>
        <taxon>Cucurbitales</taxon>
        <taxon>Cucurbitaceae</taxon>
        <taxon>Siraitieae</taxon>
        <taxon>Siraitia</taxon>
    </lineage>
</organism>
<dbReference type="PROSITE" id="PS00086">
    <property type="entry name" value="CYTOCHROME_P450"/>
    <property type="match status" value="1"/>
</dbReference>
<keyword evidence="3 9" id="KW-0349">Heme</keyword>
<name>K7NC01_SIRGR</name>
<dbReference type="GO" id="GO:0020037">
    <property type="term" value="F:heme binding"/>
    <property type="evidence" value="ECO:0007669"/>
    <property type="project" value="InterPro"/>
</dbReference>
<keyword evidence="5 10" id="KW-0560">Oxidoreductase</keyword>
<dbReference type="PANTHER" id="PTHR47947">
    <property type="entry name" value="CYTOCHROME P450 82C3-RELATED"/>
    <property type="match status" value="1"/>
</dbReference>
<dbReference type="GO" id="GO:0016020">
    <property type="term" value="C:membrane"/>
    <property type="evidence" value="ECO:0007669"/>
    <property type="project" value="UniProtKB-SubCell"/>
</dbReference>
<evidence type="ECO:0000256" key="8">
    <source>
        <dbReference type="ARBA" id="ARBA00023136"/>
    </source>
</evidence>
<evidence type="ECO:0000256" key="11">
    <source>
        <dbReference type="SAM" id="SignalP"/>
    </source>
</evidence>
<dbReference type="InterPro" id="IPR036396">
    <property type="entry name" value="Cyt_P450_sf"/>
</dbReference>
<dbReference type="GO" id="GO:0004497">
    <property type="term" value="F:monooxygenase activity"/>
    <property type="evidence" value="ECO:0007669"/>
    <property type="project" value="UniProtKB-KW"/>
</dbReference>
<keyword evidence="11" id="KW-0732">Signal</keyword>
<evidence type="ECO:0000256" key="7">
    <source>
        <dbReference type="ARBA" id="ARBA00023033"/>
    </source>
</evidence>
<evidence type="ECO:0000256" key="1">
    <source>
        <dbReference type="ARBA" id="ARBA00004370"/>
    </source>
</evidence>
<dbReference type="PRINTS" id="PR00385">
    <property type="entry name" value="P450"/>
</dbReference>
<dbReference type="InterPro" id="IPR001128">
    <property type="entry name" value="Cyt_P450"/>
</dbReference>
<dbReference type="AlphaFoldDB" id="K7NC01"/>
<evidence type="ECO:0000256" key="9">
    <source>
        <dbReference type="PIRSR" id="PIRSR602401-1"/>
    </source>
</evidence>
<comment type="cofactor">
    <cofactor evidence="9">
        <name>heme</name>
        <dbReference type="ChEBI" id="CHEBI:30413"/>
    </cofactor>
</comment>
<keyword evidence="7 10" id="KW-0503">Monooxygenase</keyword>
<keyword evidence="8" id="KW-0472">Membrane</keyword>
<comment type="subcellular location">
    <subcellularLocation>
        <location evidence="1">Membrane</location>
    </subcellularLocation>
</comment>
<dbReference type="Pfam" id="PF00067">
    <property type="entry name" value="p450"/>
    <property type="match status" value="1"/>
</dbReference>
<keyword evidence="6 9" id="KW-0408">Iron</keyword>
<evidence type="ECO:0000313" key="12">
    <source>
        <dbReference type="EMBL" id="AEM42992.1"/>
    </source>
</evidence>